<dbReference type="AlphaFoldDB" id="A0A069AJY3"/>
<dbReference type="EMBL" id="LK932849">
    <property type="protein sequence ID" value="CDS94563.1"/>
    <property type="molecule type" value="Genomic_DNA"/>
</dbReference>
<name>A0A069AJY3_CLODI</name>
<evidence type="ECO:0000313" key="1">
    <source>
        <dbReference type="EMBL" id="CDS88781.1"/>
    </source>
</evidence>
<accession>A0A069AJY3</accession>
<dbReference type="EMBL" id="LK932525">
    <property type="protein sequence ID" value="CDS88781.1"/>
    <property type="molecule type" value="Genomic_DNA"/>
</dbReference>
<evidence type="ECO:0000313" key="2">
    <source>
        <dbReference type="EMBL" id="CDS94563.1"/>
    </source>
</evidence>
<reference evidence="2" key="1">
    <citation type="submission" date="2014-07" db="EMBL/GenBank/DDBJ databases">
        <authorList>
            <person name="Monot Marc"/>
        </authorList>
    </citation>
    <scope>NUCLEOTIDE SEQUENCE</scope>
    <source>
        <strain evidence="2">7032989</strain>
    </source>
</reference>
<protein>
    <submittedName>
        <fullName evidence="2">Uncharacterized protein</fullName>
    </submittedName>
</protein>
<sequence>MIRIKQHRQFDRVVLYLKHHQINVIFLLVCQRSDSDANRKCWELSY</sequence>
<organism evidence="2">
    <name type="scientific">Clostridioides difficile</name>
    <name type="common">Peptoclostridium difficile</name>
    <dbReference type="NCBI Taxonomy" id="1496"/>
    <lineage>
        <taxon>Bacteria</taxon>
        <taxon>Bacillati</taxon>
        <taxon>Bacillota</taxon>
        <taxon>Clostridia</taxon>
        <taxon>Peptostreptococcales</taxon>
        <taxon>Peptostreptococcaceae</taxon>
        <taxon>Clostridioides</taxon>
    </lineage>
</organism>
<dbReference type="RefSeq" id="WP_022621789.1">
    <property type="nucleotide sequence ID" value="NZ_BBYB01000112.1"/>
</dbReference>
<gene>
    <name evidence="2" type="ORF">BN1095_20047</name>
    <name evidence="1" type="ORF">BN1096_700153</name>
</gene>
<proteinExistence type="predicted"/>